<proteinExistence type="predicted"/>
<dbReference type="Proteomes" id="UP001634394">
    <property type="component" value="Unassembled WGS sequence"/>
</dbReference>
<evidence type="ECO:0000313" key="2">
    <source>
        <dbReference type="Proteomes" id="UP001634394"/>
    </source>
</evidence>
<dbReference type="EMBL" id="JBJQND010000014">
    <property type="protein sequence ID" value="KAL3855497.1"/>
    <property type="molecule type" value="Genomic_DNA"/>
</dbReference>
<sequence>MISQVKSYYNQIQMTFNSTQAFLIHLEISPQMKCILAQQANIGRLVHRDERANIAIARPEKPFRQYEFMMEETVKVHETGDKDPFYTGVTFLQGDRVMLTDFNNKRVLLLNSTYQYLSRLTLQQQPWDICAVDQKVVAVSLPKLKTLQFLSVVNMTIKPSRTVQTRYECYGISEERAGTIVVSGNCNDKGRHYWGRLISSTGEMEKCHHFDCQCDPSETYVALNSSCTRIYVTIFKAKSLYCFDMNGSKMCVYSPDNLRNPRGVATDCDDNVYVAVGSIFDNIHQLTSYCTPFRIKTDCIPEVAHAISFNNARDKFVLTTFPDQSRTLFIYTFNS</sequence>
<organism evidence="1 2">
    <name type="scientific">Sinanodonta woodiana</name>
    <name type="common">Chinese pond mussel</name>
    <name type="synonym">Anodonta woodiana</name>
    <dbReference type="NCBI Taxonomy" id="1069815"/>
    <lineage>
        <taxon>Eukaryota</taxon>
        <taxon>Metazoa</taxon>
        <taxon>Spiralia</taxon>
        <taxon>Lophotrochozoa</taxon>
        <taxon>Mollusca</taxon>
        <taxon>Bivalvia</taxon>
        <taxon>Autobranchia</taxon>
        <taxon>Heteroconchia</taxon>
        <taxon>Palaeoheterodonta</taxon>
        <taxon>Unionida</taxon>
        <taxon>Unionoidea</taxon>
        <taxon>Unionidae</taxon>
        <taxon>Unioninae</taxon>
        <taxon>Sinanodonta</taxon>
    </lineage>
</organism>
<accession>A0ABD3V1F9</accession>
<gene>
    <name evidence="1" type="ORF">ACJMK2_014705</name>
</gene>
<dbReference type="InterPro" id="IPR011042">
    <property type="entry name" value="6-blade_b-propeller_TolB-like"/>
</dbReference>
<evidence type="ECO:0000313" key="1">
    <source>
        <dbReference type="EMBL" id="KAL3855497.1"/>
    </source>
</evidence>
<dbReference type="SUPFAM" id="SSF101898">
    <property type="entry name" value="NHL repeat"/>
    <property type="match status" value="1"/>
</dbReference>
<protein>
    <submittedName>
        <fullName evidence="1">Uncharacterized protein</fullName>
    </submittedName>
</protein>
<dbReference type="Gene3D" id="2.120.10.30">
    <property type="entry name" value="TolB, C-terminal domain"/>
    <property type="match status" value="1"/>
</dbReference>
<comment type="caution">
    <text evidence="1">The sequence shown here is derived from an EMBL/GenBank/DDBJ whole genome shotgun (WGS) entry which is preliminary data.</text>
</comment>
<dbReference type="AlphaFoldDB" id="A0ABD3V1F9"/>
<name>A0ABD3V1F9_SINWO</name>
<keyword evidence="2" id="KW-1185">Reference proteome</keyword>
<reference evidence="1 2" key="1">
    <citation type="submission" date="2024-11" db="EMBL/GenBank/DDBJ databases">
        <title>Chromosome-level genome assembly of the freshwater bivalve Anodonta woodiana.</title>
        <authorList>
            <person name="Chen X."/>
        </authorList>
    </citation>
    <scope>NUCLEOTIDE SEQUENCE [LARGE SCALE GENOMIC DNA]</scope>
    <source>
        <strain evidence="1">MN2024</strain>
        <tissue evidence="1">Gills</tissue>
    </source>
</reference>